<evidence type="ECO:0000313" key="6">
    <source>
        <dbReference type="Proteomes" id="UP000620104"/>
    </source>
</evidence>
<dbReference type="AlphaFoldDB" id="A0A8H3YDF6"/>
<dbReference type="PROSITE" id="PS00732">
    <property type="entry name" value="RIBOSOMAL_S16"/>
    <property type="match status" value="1"/>
</dbReference>
<dbReference type="GO" id="GO:0032543">
    <property type="term" value="P:mitochondrial translation"/>
    <property type="evidence" value="ECO:0007669"/>
    <property type="project" value="TreeGrafter"/>
</dbReference>
<dbReference type="InterPro" id="IPR000307">
    <property type="entry name" value="Ribosomal_bS16"/>
</dbReference>
<gene>
    <name evidence="5" type="ORF">NliqN6_0143</name>
</gene>
<evidence type="ECO:0000256" key="2">
    <source>
        <dbReference type="ARBA" id="ARBA00022980"/>
    </source>
</evidence>
<dbReference type="GO" id="GO:0003735">
    <property type="term" value="F:structural constituent of ribosome"/>
    <property type="evidence" value="ECO:0007669"/>
    <property type="project" value="InterPro"/>
</dbReference>
<protein>
    <recommendedName>
        <fullName evidence="7">30S ribosomal protein S16</fullName>
    </recommendedName>
</protein>
<dbReference type="PANTHER" id="PTHR12919:SF20">
    <property type="entry name" value="SMALL RIBOSOMAL SUBUNIT PROTEIN BS16M"/>
    <property type="match status" value="1"/>
</dbReference>
<dbReference type="GO" id="GO:0005763">
    <property type="term" value="C:mitochondrial small ribosomal subunit"/>
    <property type="evidence" value="ECO:0007669"/>
    <property type="project" value="TreeGrafter"/>
</dbReference>
<dbReference type="SUPFAM" id="SSF54565">
    <property type="entry name" value="Ribosomal protein S16"/>
    <property type="match status" value="1"/>
</dbReference>
<comment type="caution">
    <text evidence="5">The sequence shown here is derived from an EMBL/GenBank/DDBJ whole genome shotgun (WGS) entry which is preliminary data.</text>
</comment>
<dbReference type="HAMAP" id="MF_00385">
    <property type="entry name" value="Ribosomal_bS16"/>
    <property type="match status" value="1"/>
</dbReference>
<feature type="compositionally biased region" description="Basic residues" evidence="4">
    <location>
        <begin position="119"/>
        <end position="130"/>
    </location>
</feature>
<evidence type="ECO:0000313" key="5">
    <source>
        <dbReference type="EMBL" id="GHJ83741.1"/>
    </source>
</evidence>
<evidence type="ECO:0000256" key="1">
    <source>
        <dbReference type="ARBA" id="ARBA00006668"/>
    </source>
</evidence>
<dbReference type="InterPro" id="IPR023803">
    <property type="entry name" value="Ribosomal_bS16_dom_sf"/>
</dbReference>
<feature type="region of interest" description="Disordered" evidence="4">
    <location>
        <begin position="119"/>
        <end position="142"/>
    </location>
</feature>
<dbReference type="PANTHER" id="PTHR12919">
    <property type="entry name" value="30S RIBOSOMAL PROTEIN S16"/>
    <property type="match status" value="1"/>
</dbReference>
<dbReference type="InterPro" id="IPR020592">
    <property type="entry name" value="Ribosomal_bS16_CS"/>
</dbReference>
<evidence type="ECO:0000256" key="3">
    <source>
        <dbReference type="ARBA" id="ARBA00023274"/>
    </source>
</evidence>
<dbReference type="EMBL" id="BLZA01000002">
    <property type="protein sequence ID" value="GHJ83741.1"/>
    <property type="molecule type" value="Genomic_DNA"/>
</dbReference>
<dbReference type="NCBIfam" id="TIGR00002">
    <property type="entry name" value="S16"/>
    <property type="match status" value="1"/>
</dbReference>
<sequence length="142" mass="15953">MVVKLRLARHGRKNTPFYHLVAINASKRRDAQPLEKLGEYDPIPRPPPPSSSLASAIANSYHLASRAPSAEELAAQRRGEKKIIWDVERIRYWLGVGAQPTESVVKLLERAGVLEGNHKWRISQARRGKGKPKDQKEGSDDE</sequence>
<dbReference type="Proteomes" id="UP000620104">
    <property type="component" value="Unassembled WGS sequence"/>
</dbReference>
<keyword evidence="2" id="KW-0689">Ribosomal protein</keyword>
<evidence type="ECO:0000256" key="4">
    <source>
        <dbReference type="SAM" id="MobiDB-lite"/>
    </source>
</evidence>
<evidence type="ECO:0008006" key="7">
    <source>
        <dbReference type="Google" id="ProtNLM"/>
    </source>
</evidence>
<comment type="similarity">
    <text evidence="1">Belongs to the bacterial ribosomal protein bS16 family.</text>
</comment>
<reference evidence="5" key="1">
    <citation type="submission" date="2020-07" db="EMBL/GenBank/DDBJ databases">
        <title>Draft Genome Sequence of a Deep-Sea Yeast, Naganishia (Cryptococcus) liquefaciens strain N6.</title>
        <authorList>
            <person name="Han Y.W."/>
            <person name="Kajitani R."/>
            <person name="Morimoto H."/>
            <person name="Parhat M."/>
            <person name="Tsubouchi H."/>
            <person name="Bakenova O."/>
            <person name="Ogata M."/>
            <person name="Argunhan B."/>
            <person name="Aoki R."/>
            <person name="Kajiwara S."/>
            <person name="Itoh T."/>
            <person name="Iwasaki H."/>
        </authorList>
    </citation>
    <scope>NUCLEOTIDE SEQUENCE</scope>
    <source>
        <strain evidence="5">N6</strain>
    </source>
</reference>
<keyword evidence="3" id="KW-0687">Ribonucleoprotein</keyword>
<proteinExistence type="inferred from homology"/>
<organism evidence="5 6">
    <name type="scientific">Naganishia liquefaciens</name>
    <dbReference type="NCBI Taxonomy" id="104408"/>
    <lineage>
        <taxon>Eukaryota</taxon>
        <taxon>Fungi</taxon>
        <taxon>Dikarya</taxon>
        <taxon>Basidiomycota</taxon>
        <taxon>Agaricomycotina</taxon>
        <taxon>Tremellomycetes</taxon>
        <taxon>Filobasidiales</taxon>
        <taxon>Filobasidiaceae</taxon>
        <taxon>Naganishia</taxon>
    </lineage>
</organism>
<feature type="compositionally biased region" description="Basic and acidic residues" evidence="4">
    <location>
        <begin position="131"/>
        <end position="142"/>
    </location>
</feature>
<accession>A0A8H3YDF6</accession>
<name>A0A8H3YDF6_9TREE</name>
<dbReference type="OrthoDB" id="407221at2759"/>
<dbReference type="Gene3D" id="3.30.1320.10">
    <property type="match status" value="1"/>
</dbReference>
<keyword evidence="6" id="KW-1185">Reference proteome</keyword>
<dbReference type="Pfam" id="PF00886">
    <property type="entry name" value="Ribosomal_S16"/>
    <property type="match status" value="1"/>
</dbReference>